<sequence length="265" mass="28248">MKNKYFLIPAVAFIISIFLYSCEKNAVQIIDVPVSGAQLKFFNFGVNAPVVNFFANETKVSAALSATGVESGTTGVAYGTVFPAINSYAVIAPGTYNFKGQRPSTATSDANLAISSLSTAVQDGKNYSLYLAGIYNSTSKTIESFIVEDALPPVDTSGGYVRFVHAISNANPLNLVLKNNVTGVETVVATNIAYKSASSFVKVPFGTYELYCRYPNSATNIISRNGTSAVSVLRANTYTFSIRGDITVTSATAANRPFIDNTPNR</sequence>
<accession>A0ABT4KZ78</accession>
<evidence type="ECO:0000259" key="1">
    <source>
        <dbReference type="Pfam" id="PF14344"/>
    </source>
</evidence>
<evidence type="ECO:0000313" key="2">
    <source>
        <dbReference type="EMBL" id="MCZ4224224.1"/>
    </source>
</evidence>
<organism evidence="2 3">
    <name type="scientific">Pedobacter rhodius</name>
    <dbReference type="NCBI Taxonomy" id="3004098"/>
    <lineage>
        <taxon>Bacteria</taxon>
        <taxon>Pseudomonadati</taxon>
        <taxon>Bacteroidota</taxon>
        <taxon>Sphingobacteriia</taxon>
        <taxon>Sphingobacteriales</taxon>
        <taxon>Sphingobacteriaceae</taxon>
        <taxon>Pedobacter</taxon>
    </lineage>
</organism>
<feature type="domain" description="DUF4397" evidence="1">
    <location>
        <begin position="37"/>
        <end position="175"/>
    </location>
</feature>
<name>A0ABT4KZ78_9SPHI</name>
<reference evidence="2" key="1">
    <citation type="submission" date="2022-12" db="EMBL/GenBank/DDBJ databases">
        <title>Genome sequence of SJ11.</title>
        <authorList>
            <person name="Woo H."/>
        </authorList>
    </citation>
    <scope>NUCLEOTIDE SEQUENCE</scope>
    <source>
        <strain evidence="2">SJ11</strain>
    </source>
</reference>
<dbReference type="Proteomes" id="UP001144341">
    <property type="component" value="Unassembled WGS sequence"/>
</dbReference>
<dbReference type="Pfam" id="PF14344">
    <property type="entry name" value="DUF4397"/>
    <property type="match status" value="1"/>
</dbReference>
<dbReference type="EMBL" id="JAPWGL010000003">
    <property type="protein sequence ID" value="MCZ4224224.1"/>
    <property type="molecule type" value="Genomic_DNA"/>
</dbReference>
<dbReference type="InterPro" id="IPR025510">
    <property type="entry name" value="DUF4397"/>
</dbReference>
<protein>
    <submittedName>
        <fullName evidence="2">DUF4397 domain-containing protein</fullName>
    </submittedName>
</protein>
<dbReference type="RefSeq" id="WP_269416005.1">
    <property type="nucleotide sequence ID" value="NZ_JAPWGL010000003.1"/>
</dbReference>
<comment type="caution">
    <text evidence="2">The sequence shown here is derived from an EMBL/GenBank/DDBJ whole genome shotgun (WGS) entry which is preliminary data.</text>
</comment>
<dbReference type="PROSITE" id="PS51257">
    <property type="entry name" value="PROKAR_LIPOPROTEIN"/>
    <property type="match status" value="1"/>
</dbReference>
<evidence type="ECO:0000313" key="3">
    <source>
        <dbReference type="Proteomes" id="UP001144341"/>
    </source>
</evidence>
<keyword evidence="3" id="KW-1185">Reference proteome</keyword>
<gene>
    <name evidence="2" type="ORF">O0931_12990</name>
</gene>
<proteinExistence type="predicted"/>